<comment type="caution">
    <text evidence="2">The sequence shown here is derived from an EMBL/GenBank/DDBJ whole genome shotgun (WGS) entry which is preliminary data.</text>
</comment>
<organism evidence="2 3">
    <name type="scientific">Nocardia kruczakiae</name>
    <dbReference type="NCBI Taxonomy" id="261477"/>
    <lineage>
        <taxon>Bacteria</taxon>
        <taxon>Bacillati</taxon>
        <taxon>Actinomycetota</taxon>
        <taxon>Actinomycetes</taxon>
        <taxon>Mycobacteriales</taxon>
        <taxon>Nocardiaceae</taxon>
        <taxon>Nocardia</taxon>
    </lineage>
</organism>
<accession>A0ABU1XBG7</accession>
<protein>
    <submittedName>
        <fullName evidence="2">Uncharacterized protein</fullName>
    </submittedName>
</protein>
<keyword evidence="1" id="KW-0812">Transmembrane</keyword>
<dbReference type="EMBL" id="JAVDWW010000002">
    <property type="protein sequence ID" value="MDR7167888.1"/>
    <property type="molecule type" value="Genomic_DNA"/>
</dbReference>
<evidence type="ECO:0000313" key="2">
    <source>
        <dbReference type="EMBL" id="MDR7167888.1"/>
    </source>
</evidence>
<keyword evidence="1" id="KW-0472">Membrane</keyword>
<sequence length="60" mass="6756">MSRLRRGFLSLVGALPPAGRWTLRAVRKRRPAWRYALLTLPLLAEAWLRGFAVALVVVSV</sequence>
<feature type="transmembrane region" description="Helical" evidence="1">
    <location>
        <begin position="36"/>
        <end position="58"/>
    </location>
</feature>
<dbReference type="Proteomes" id="UP001251217">
    <property type="component" value="Unassembled WGS sequence"/>
</dbReference>
<keyword evidence="1" id="KW-1133">Transmembrane helix</keyword>
<proteinExistence type="predicted"/>
<gene>
    <name evidence="2" type="ORF">J2W56_001607</name>
</gene>
<name>A0ABU1XBG7_9NOCA</name>
<evidence type="ECO:0000313" key="3">
    <source>
        <dbReference type="Proteomes" id="UP001251217"/>
    </source>
</evidence>
<evidence type="ECO:0000256" key="1">
    <source>
        <dbReference type="SAM" id="Phobius"/>
    </source>
</evidence>
<dbReference type="RefSeq" id="WP_063013257.1">
    <property type="nucleotide sequence ID" value="NZ_JAVDWW010000002.1"/>
</dbReference>
<reference evidence="2 3" key="1">
    <citation type="submission" date="2023-07" db="EMBL/GenBank/DDBJ databases">
        <title>Sorghum-associated microbial communities from plants grown in Nebraska, USA.</title>
        <authorList>
            <person name="Schachtman D."/>
        </authorList>
    </citation>
    <scope>NUCLEOTIDE SEQUENCE [LARGE SCALE GENOMIC DNA]</scope>
    <source>
        <strain evidence="2 3">4272</strain>
    </source>
</reference>
<keyword evidence="3" id="KW-1185">Reference proteome</keyword>